<reference evidence="3 4" key="1">
    <citation type="journal article" date="2020" name="Nat. Commun.">
        <title>Genome of Tripterygium wilfordii and identification of cytochrome P450 involved in triptolide biosynthesis.</title>
        <authorList>
            <person name="Tu L."/>
            <person name="Su P."/>
            <person name="Zhang Z."/>
            <person name="Gao L."/>
            <person name="Wang J."/>
            <person name="Hu T."/>
            <person name="Zhou J."/>
            <person name="Zhang Y."/>
            <person name="Zhao Y."/>
            <person name="Liu Y."/>
            <person name="Song Y."/>
            <person name="Tong Y."/>
            <person name="Lu Y."/>
            <person name="Yang J."/>
            <person name="Xu C."/>
            <person name="Jia M."/>
            <person name="Peters R.J."/>
            <person name="Huang L."/>
            <person name="Gao W."/>
        </authorList>
    </citation>
    <scope>NUCLEOTIDE SEQUENCE [LARGE SCALE GENOMIC DNA]</scope>
    <source>
        <strain evidence="4">cv. XIE 37</strain>
        <tissue evidence="3">Leaf</tissue>
    </source>
</reference>
<organism evidence="3 4">
    <name type="scientific">Tripterygium wilfordii</name>
    <name type="common">Thunder God vine</name>
    <dbReference type="NCBI Taxonomy" id="458696"/>
    <lineage>
        <taxon>Eukaryota</taxon>
        <taxon>Viridiplantae</taxon>
        <taxon>Streptophyta</taxon>
        <taxon>Embryophyta</taxon>
        <taxon>Tracheophyta</taxon>
        <taxon>Spermatophyta</taxon>
        <taxon>Magnoliopsida</taxon>
        <taxon>eudicotyledons</taxon>
        <taxon>Gunneridae</taxon>
        <taxon>Pentapetalae</taxon>
        <taxon>rosids</taxon>
        <taxon>fabids</taxon>
        <taxon>Celastrales</taxon>
        <taxon>Celastraceae</taxon>
        <taxon>Tripterygium</taxon>
    </lineage>
</organism>
<dbReference type="InterPro" id="IPR036047">
    <property type="entry name" value="F-box-like_dom_sf"/>
</dbReference>
<dbReference type="InParanoid" id="A0A7J7D3J1"/>
<dbReference type="Proteomes" id="UP000593562">
    <property type="component" value="Unassembled WGS sequence"/>
</dbReference>
<dbReference type="OrthoDB" id="1523976at2759"/>
<dbReference type="FunCoup" id="A0A7J7D3J1">
    <property type="interactions" value="174"/>
</dbReference>
<evidence type="ECO:0000313" key="4">
    <source>
        <dbReference type="Proteomes" id="UP000593562"/>
    </source>
</evidence>
<accession>A0A7J7D3J1</accession>
<dbReference type="SUPFAM" id="SSF81383">
    <property type="entry name" value="F-box domain"/>
    <property type="match status" value="1"/>
</dbReference>
<evidence type="ECO:0000256" key="1">
    <source>
        <dbReference type="SAM" id="MobiDB-lite"/>
    </source>
</evidence>
<dbReference type="AlphaFoldDB" id="A0A7J7D3J1"/>
<feature type="region of interest" description="Disordered" evidence="1">
    <location>
        <begin position="322"/>
        <end position="344"/>
    </location>
</feature>
<dbReference type="InterPro" id="IPR005174">
    <property type="entry name" value="KIB1-4_b-propeller"/>
</dbReference>
<dbReference type="PANTHER" id="PTHR44586">
    <property type="entry name" value="F-BOX DOMAIN CONTAINING PROTEIN, EXPRESSED"/>
    <property type="match status" value="1"/>
</dbReference>
<dbReference type="PANTHER" id="PTHR44586:SF25">
    <property type="entry name" value="(WILD MALAYSIAN BANANA) HYPOTHETICAL PROTEIN"/>
    <property type="match status" value="1"/>
</dbReference>
<dbReference type="Pfam" id="PF03478">
    <property type="entry name" value="Beta-prop_KIB1-4"/>
    <property type="match status" value="1"/>
</dbReference>
<comment type="caution">
    <text evidence="3">The sequence shown here is derived from an EMBL/GenBank/DDBJ whole genome shotgun (WGS) entry which is preliminary data.</text>
</comment>
<dbReference type="EMBL" id="JAAARO010000011">
    <property type="protein sequence ID" value="KAF5740900.1"/>
    <property type="molecule type" value="Genomic_DNA"/>
</dbReference>
<proteinExistence type="predicted"/>
<keyword evidence="4" id="KW-1185">Reference proteome</keyword>
<name>A0A7J7D3J1_TRIWF</name>
<protein>
    <submittedName>
        <fullName evidence="3">F-box protein SKIP23-like</fullName>
    </submittedName>
</protein>
<evidence type="ECO:0000259" key="2">
    <source>
        <dbReference type="Pfam" id="PF03478"/>
    </source>
</evidence>
<gene>
    <name evidence="3" type="ORF">HS088_TW11G00980</name>
</gene>
<feature type="domain" description="KIB1-4 beta-propeller" evidence="2">
    <location>
        <begin position="67"/>
        <end position="430"/>
    </location>
</feature>
<evidence type="ECO:0000313" key="3">
    <source>
        <dbReference type="EMBL" id="KAF5740900.1"/>
    </source>
</evidence>
<sequence>MPRDWANLDTDLIGAIVKRLRIEDHIRLQAVCKGWLSALKESTFQPQPHRQIPWLALPDGNSDTCRLYSLTDKKIHHIELPEIRERRCCGTAHGWMVMVDNSANVLLLNPLTRSQIPLPPITTFPEISEIGEGKYYYPSDMQIEMQSGEFVKKSFLEKVVLSGNPSLAKDYVVMAIYGNMQRLAFCKEGDDKWTLLEHEDQTFFDVVYWKGNFYATNSTGRVAVCDLAGPVPKARIFMIPQPKIVGSQNYLVPSGNELLLVSKKLKVRSRDMNDITSWNLNDVDEHHNEYGDNYDHEEEVYGNANYDDHEDDGVDNIDIVEENPNYEDNDDDDNNWESDDNEDEVDDYDNRVFLYKTEEFRVFKLDEEKLFWVKVTSLDDRILFVGYNFGLSLSANDFPECKADHIYFTDDRSHIWNDHIVGGHDLGVYSLKNGEIEPFPCCPESTWLIWPPPYWVTLSPY</sequence>
<dbReference type="Gene3D" id="1.20.1280.50">
    <property type="match status" value="1"/>
</dbReference>